<keyword evidence="11" id="KW-1185">Reference proteome</keyword>
<dbReference type="Proteomes" id="UP000033140">
    <property type="component" value="Unassembled WGS sequence"/>
</dbReference>
<evidence type="ECO:0000256" key="9">
    <source>
        <dbReference type="SAM" id="MobiDB-lite"/>
    </source>
</evidence>
<feature type="region of interest" description="Disordered" evidence="9">
    <location>
        <begin position="257"/>
        <end position="278"/>
    </location>
</feature>
<dbReference type="AlphaFoldDB" id="A0A0E9NF64"/>
<reference evidence="10 11" key="1">
    <citation type="journal article" date="2011" name="J. Gen. Appl. Microbiol.">
        <title>Draft genome sequencing of the enigmatic yeast Saitoella complicata.</title>
        <authorList>
            <person name="Nishida H."/>
            <person name="Hamamoto M."/>
            <person name="Sugiyama J."/>
        </authorList>
    </citation>
    <scope>NUCLEOTIDE SEQUENCE [LARGE SCALE GENOMIC DNA]</scope>
    <source>
        <strain evidence="10 11">NRRL Y-17804</strain>
    </source>
</reference>
<accession>A0A0E9NF64</accession>
<evidence type="ECO:0000256" key="8">
    <source>
        <dbReference type="ARBA" id="ARBA00023242"/>
    </source>
</evidence>
<feature type="region of interest" description="Disordered" evidence="9">
    <location>
        <begin position="1"/>
        <end position="79"/>
    </location>
</feature>
<dbReference type="GO" id="GO:0005634">
    <property type="term" value="C:nucleus"/>
    <property type="evidence" value="ECO:0007669"/>
    <property type="project" value="UniProtKB-SubCell"/>
</dbReference>
<gene>
    <name evidence="10" type="ORF">G7K_2529-t1</name>
</gene>
<feature type="region of interest" description="Disordered" evidence="9">
    <location>
        <begin position="110"/>
        <end position="146"/>
    </location>
</feature>
<dbReference type="GO" id="GO:0005737">
    <property type="term" value="C:cytoplasm"/>
    <property type="evidence" value="ECO:0007669"/>
    <property type="project" value="UniProtKB-SubCell"/>
</dbReference>
<keyword evidence="5" id="KW-0678">Repressor</keyword>
<proteinExistence type="inferred from homology"/>
<keyword evidence="4" id="KW-0963">Cytoplasm</keyword>
<reference evidence="10 11" key="3">
    <citation type="journal article" date="2015" name="Genome Announc.">
        <title>Draft Genome Sequence of the Archiascomycetous Yeast Saitoella complicata.</title>
        <authorList>
            <person name="Yamauchi K."/>
            <person name="Kondo S."/>
            <person name="Hamamoto M."/>
            <person name="Takahashi Y."/>
            <person name="Ogura Y."/>
            <person name="Hayashi T."/>
            <person name="Nishida H."/>
        </authorList>
    </citation>
    <scope>NUCLEOTIDE SEQUENCE [LARGE SCALE GENOMIC DNA]</scope>
    <source>
        <strain evidence="10 11">NRRL Y-17804</strain>
    </source>
</reference>
<evidence type="ECO:0000256" key="2">
    <source>
        <dbReference type="ARBA" id="ARBA00004496"/>
    </source>
</evidence>
<keyword evidence="6" id="KW-0805">Transcription regulation</keyword>
<organism evidence="10 11">
    <name type="scientific">Saitoella complicata (strain BCRC 22490 / CBS 7301 / JCM 7358 / NBRC 10748 / NRRL Y-17804)</name>
    <dbReference type="NCBI Taxonomy" id="698492"/>
    <lineage>
        <taxon>Eukaryota</taxon>
        <taxon>Fungi</taxon>
        <taxon>Dikarya</taxon>
        <taxon>Ascomycota</taxon>
        <taxon>Taphrinomycotina</taxon>
        <taxon>Taphrinomycotina incertae sedis</taxon>
        <taxon>Saitoella</taxon>
    </lineage>
</organism>
<evidence type="ECO:0000256" key="4">
    <source>
        <dbReference type="ARBA" id="ARBA00022490"/>
    </source>
</evidence>
<comment type="subcellular location">
    <subcellularLocation>
        <location evidence="2">Cytoplasm</location>
    </subcellularLocation>
    <subcellularLocation>
        <location evidence="1">Nucleus</location>
    </subcellularLocation>
</comment>
<comment type="similarity">
    <text evidence="3">Belongs to the WHI5/NRM1 family.</text>
</comment>
<reference evidence="10 11" key="2">
    <citation type="journal article" date="2014" name="J. Gen. Appl. Microbiol.">
        <title>The early diverging ascomycetous budding yeast Saitoella complicata has three histone deacetylases belonging to the Clr6, Hos2, and Rpd3 lineages.</title>
        <authorList>
            <person name="Nishida H."/>
            <person name="Matsumoto T."/>
            <person name="Kondo S."/>
            <person name="Hamamoto M."/>
            <person name="Yoshikawa H."/>
        </authorList>
    </citation>
    <scope>NUCLEOTIDE SEQUENCE [LARGE SCALE GENOMIC DNA]</scope>
    <source>
        <strain evidence="10 11">NRRL Y-17804</strain>
    </source>
</reference>
<feature type="compositionally biased region" description="Polar residues" evidence="9">
    <location>
        <begin position="110"/>
        <end position="133"/>
    </location>
</feature>
<feature type="region of interest" description="Disordered" evidence="9">
    <location>
        <begin position="179"/>
        <end position="208"/>
    </location>
</feature>
<protein>
    <submittedName>
        <fullName evidence="10">Uncharacterized protein</fullName>
    </submittedName>
</protein>
<keyword evidence="8" id="KW-0539">Nucleus</keyword>
<dbReference type="InterPro" id="IPR013734">
    <property type="entry name" value="TF_Nrm1/Whi5"/>
</dbReference>
<dbReference type="RefSeq" id="XP_019021974.1">
    <property type="nucleotide sequence ID" value="XM_019170309.1"/>
</dbReference>
<dbReference type="Pfam" id="PF08528">
    <property type="entry name" value="Whi5"/>
    <property type="match status" value="1"/>
</dbReference>
<feature type="compositionally biased region" description="Low complexity" evidence="9">
    <location>
        <begin position="190"/>
        <end position="201"/>
    </location>
</feature>
<sequence>MSAPSQNATPRRVLGAIDTNAQFNRVDSPSKRRKLSPIKPKTLMPPPTIYSDVRDKENSVRGSAIYEDQPKTASQPEQVPVYPRSHYEDDVHDSQLQNAYDILSQLSEVALSQSQPSQQPVNDTQTSISSVESNIPDEKPGYPANTSARKACVHHIAEKLRMRLQLAMYKVRINQAETPLSHLPHPKPSPSVASSSAPPTTVKRKHEDSAEPLFALPSSIAKACRYTPYAQRPHSTPYAPSARSILAPSPFSPVMQDTPAPKRPSMGGLRKSSDDDIRVTTTANLDALFKTPGRELKEEPQDNDVGAARGLLSLGMMR</sequence>
<evidence type="ECO:0000256" key="1">
    <source>
        <dbReference type="ARBA" id="ARBA00004123"/>
    </source>
</evidence>
<evidence type="ECO:0000256" key="5">
    <source>
        <dbReference type="ARBA" id="ARBA00022491"/>
    </source>
</evidence>
<evidence type="ECO:0000256" key="6">
    <source>
        <dbReference type="ARBA" id="ARBA00023015"/>
    </source>
</evidence>
<keyword evidence="7" id="KW-0804">Transcription</keyword>
<evidence type="ECO:0000256" key="3">
    <source>
        <dbReference type="ARBA" id="ARBA00006922"/>
    </source>
</evidence>
<evidence type="ECO:0000256" key="7">
    <source>
        <dbReference type="ARBA" id="ARBA00023163"/>
    </source>
</evidence>
<evidence type="ECO:0000313" key="11">
    <source>
        <dbReference type="Proteomes" id="UP000033140"/>
    </source>
</evidence>
<name>A0A0E9NF64_SAICN</name>
<evidence type="ECO:0000313" key="10">
    <source>
        <dbReference type="EMBL" id="GAO48356.1"/>
    </source>
</evidence>
<dbReference type="EMBL" id="BACD03000014">
    <property type="protein sequence ID" value="GAO48356.1"/>
    <property type="molecule type" value="Genomic_DNA"/>
</dbReference>
<feature type="region of interest" description="Disordered" evidence="9">
    <location>
        <begin position="290"/>
        <end position="318"/>
    </location>
</feature>
<comment type="caution">
    <text evidence="10">The sequence shown here is derived from an EMBL/GenBank/DDBJ whole genome shotgun (WGS) entry which is preliminary data.</text>
</comment>